<dbReference type="PANTHER" id="PTHR21847">
    <property type="entry name" value="EF-HAND CALCIUM-BINDING DOMAIN-CONTAINING PROTEIN 10"/>
    <property type="match status" value="1"/>
</dbReference>
<dbReference type="InterPro" id="IPR011992">
    <property type="entry name" value="EF-hand-dom_pair"/>
</dbReference>
<dbReference type="PROSITE" id="PS50222">
    <property type="entry name" value="EF_HAND_2"/>
    <property type="match status" value="1"/>
</dbReference>
<dbReference type="SUPFAM" id="SSF47473">
    <property type="entry name" value="EF-hand"/>
    <property type="match status" value="1"/>
</dbReference>
<dbReference type="Pfam" id="PF24548">
    <property type="entry name" value="EF_EFCAB10_C"/>
    <property type="match status" value="1"/>
</dbReference>
<dbReference type="GO" id="GO:0005509">
    <property type="term" value="F:calcium ion binding"/>
    <property type="evidence" value="ECO:0007669"/>
    <property type="project" value="InterPro"/>
</dbReference>
<organism evidence="2 3">
    <name type="scientific">Parambassis ranga</name>
    <name type="common">Indian glassy fish</name>
    <dbReference type="NCBI Taxonomy" id="210632"/>
    <lineage>
        <taxon>Eukaryota</taxon>
        <taxon>Metazoa</taxon>
        <taxon>Chordata</taxon>
        <taxon>Craniata</taxon>
        <taxon>Vertebrata</taxon>
        <taxon>Euteleostomi</taxon>
        <taxon>Actinopterygii</taxon>
        <taxon>Neopterygii</taxon>
        <taxon>Teleostei</taxon>
        <taxon>Neoteleostei</taxon>
        <taxon>Acanthomorphata</taxon>
        <taxon>Ovalentaria</taxon>
        <taxon>Ambassidae</taxon>
        <taxon>Parambassis</taxon>
    </lineage>
</organism>
<evidence type="ECO:0000313" key="2">
    <source>
        <dbReference type="Proteomes" id="UP000515145"/>
    </source>
</evidence>
<proteinExistence type="predicted"/>
<dbReference type="Proteomes" id="UP000515145">
    <property type="component" value="Chromosome 19"/>
</dbReference>
<dbReference type="Gene3D" id="1.20.890.10">
    <property type="entry name" value="cAMP-dependent protein kinase regulatory subunit, dimerization-anchoring domain"/>
    <property type="match status" value="1"/>
</dbReference>
<dbReference type="OrthoDB" id="10260455at2759"/>
<sequence>MATQMDEEAADYLKKHKIAELMDNLISMLLFHRPENPRAFLIQQLEQLKASQQSGATAPNLFTTSNLDAIFRIMDPANQNYITFAQYKQVLTTLGVKNINECPEGVNNDRISLETFKKEAIQGLQRTSAP</sequence>
<protein>
    <submittedName>
        <fullName evidence="3">EF-hand calcium-binding domain-containing protein 10</fullName>
    </submittedName>
</protein>
<reference evidence="3" key="1">
    <citation type="submission" date="2025-08" db="UniProtKB">
        <authorList>
            <consortium name="RefSeq"/>
        </authorList>
    </citation>
    <scope>IDENTIFICATION</scope>
</reference>
<accession>A0A6P7KA55</accession>
<dbReference type="SUPFAM" id="SSF47391">
    <property type="entry name" value="Dimerization-anchoring domain of cAMP-dependent PK regulatory subunit"/>
    <property type="match status" value="1"/>
</dbReference>
<dbReference type="GeneID" id="114451712"/>
<name>A0A6P7KA55_9TELE</name>
<feature type="domain" description="EF-hand" evidence="1">
    <location>
        <begin position="62"/>
        <end position="97"/>
    </location>
</feature>
<dbReference type="AlphaFoldDB" id="A0A6P7KA55"/>
<dbReference type="InterPro" id="IPR056587">
    <property type="entry name" value="EF_EFCAB10_C"/>
</dbReference>
<dbReference type="InParanoid" id="A0A6P7KA55"/>
<keyword evidence="2" id="KW-1185">Reference proteome</keyword>
<dbReference type="InterPro" id="IPR049760">
    <property type="entry name" value="DD_EFCAB10"/>
</dbReference>
<dbReference type="RefSeq" id="XP_028286310.1">
    <property type="nucleotide sequence ID" value="XM_028430509.1"/>
</dbReference>
<dbReference type="InterPro" id="IPR002048">
    <property type="entry name" value="EF_hand_dom"/>
</dbReference>
<gene>
    <name evidence="3" type="primary">si:dkey-42p14.3</name>
</gene>
<dbReference type="CDD" id="cd22976">
    <property type="entry name" value="DD_EFCAB10"/>
    <property type="match status" value="1"/>
</dbReference>
<evidence type="ECO:0000313" key="3">
    <source>
        <dbReference type="RefSeq" id="XP_028286310.1"/>
    </source>
</evidence>
<evidence type="ECO:0000259" key="1">
    <source>
        <dbReference type="PROSITE" id="PS50222"/>
    </source>
</evidence>
<dbReference type="InterPro" id="IPR039879">
    <property type="entry name" value="EFC10"/>
</dbReference>
<dbReference type="PANTHER" id="PTHR21847:SF1">
    <property type="entry name" value="EF-HAND CALCIUM-BINDING DOMAIN-CONTAINING PROTEIN 10"/>
    <property type="match status" value="1"/>
</dbReference>